<keyword evidence="3 6" id="KW-0143">Chaperone</keyword>
<dbReference type="SUPFAM" id="SSF50129">
    <property type="entry name" value="GroES-like"/>
    <property type="match status" value="1"/>
</dbReference>
<dbReference type="OrthoDB" id="184876at2759"/>
<evidence type="ECO:0000256" key="3">
    <source>
        <dbReference type="ARBA" id="ARBA00023186"/>
    </source>
</evidence>
<organism evidence="7 8">
    <name type="scientific">Dibothriocephalus latus</name>
    <name type="common">Fish tapeworm</name>
    <name type="synonym">Diphyllobothrium latum</name>
    <dbReference type="NCBI Taxonomy" id="60516"/>
    <lineage>
        <taxon>Eukaryota</taxon>
        <taxon>Metazoa</taxon>
        <taxon>Spiralia</taxon>
        <taxon>Lophotrochozoa</taxon>
        <taxon>Platyhelminthes</taxon>
        <taxon>Cestoda</taxon>
        <taxon>Eucestoda</taxon>
        <taxon>Diphyllobothriidea</taxon>
        <taxon>Diphyllobothriidae</taxon>
        <taxon>Dibothriocephalus</taxon>
    </lineage>
</organism>
<evidence type="ECO:0000256" key="1">
    <source>
        <dbReference type="ARBA" id="ARBA00006975"/>
    </source>
</evidence>
<proteinExistence type="inferred from homology"/>
<dbReference type="Pfam" id="PF00166">
    <property type="entry name" value="Cpn10"/>
    <property type="match status" value="1"/>
</dbReference>
<evidence type="ECO:0000256" key="2">
    <source>
        <dbReference type="ARBA" id="ARBA00018842"/>
    </source>
</evidence>
<reference evidence="7 8" key="1">
    <citation type="submission" date="2018-11" db="EMBL/GenBank/DDBJ databases">
        <authorList>
            <consortium name="Pathogen Informatics"/>
        </authorList>
    </citation>
    <scope>NUCLEOTIDE SEQUENCE [LARGE SCALE GENOMIC DNA]</scope>
</reference>
<evidence type="ECO:0000256" key="4">
    <source>
        <dbReference type="ARBA" id="ARBA00029976"/>
    </source>
</evidence>
<dbReference type="Gene3D" id="2.30.33.40">
    <property type="entry name" value="GroES chaperonin"/>
    <property type="match status" value="1"/>
</dbReference>
<dbReference type="PANTHER" id="PTHR10772">
    <property type="entry name" value="10 KDA HEAT SHOCK PROTEIN"/>
    <property type="match status" value="1"/>
</dbReference>
<dbReference type="PANTHER" id="PTHR10772:SF0">
    <property type="entry name" value="10 KDA HEAT SHOCK PROTEIN, MITOCHONDRIAL"/>
    <property type="match status" value="1"/>
</dbReference>
<dbReference type="InterPro" id="IPR020818">
    <property type="entry name" value="Chaperonin_GroES"/>
</dbReference>
<dbReference type="InterPro" id="IPR037124">
    <property type="entry name" value="Chaperonin_GroES_sf"/>
</dbReference>
<dbReference type="PROSITE" id="PS00681">
    <property type="entry name" value="CHAPERONINS_CPN10"/>
    <property type="match status" value="1"/>
</dbReference>
<dbReference type="AlphaFoldDB" id="A0A3P6SWY5"/>
<evidence type="ECO:0000256" key="5">
    <source>
        <dbReference type="ARBA" id="ARBA00031971"/>
    </source>
</evidence>
<dbReference type="GO" id="GO:0051082">
    <property type="term" value="F:unfolded protein binding"/>
    <property type="evidence" value="ECO:0007669"/>
    <property type="project" value="TreeGrafter"/>
</dbReference>
<evidence type="ECO:0000313" key="7">
    <source>
        <dbReference type="EMBL" id="VDK77207.1"/>
    </source>
</evidence>
<dbReference type="CDD" id="cd00320">
    <property type="entry name" value="cpn10"/>
    <property type="match status" value="1"/>
</dbReference>
<dbReference type="GO" id="GO:0051087">
    <property type="term" value="F:protein-folding chaperone binding"/>
    <property type="evidence" value="ECO:0007669"/>
    <property type="project" value="TreeGrafter"/>
</dbReference>
<name>A0A3P6SWY5_DIBLA</name>
<accession>A0A3P6SWY5</accession>
<dbReference type="PRINTS" id="PR00297">
    <property type="entry name" value="CHAPERONIN10"/>
</dbReference>
<protein>
    <recommendedName>
        <fullName evidence="2">10 kDa heat shock protein, mitochondrial</fullName>
    </recommendedName>
    <alternativeName>
        <fullName evidence="4">10 kDa chaperonin</fullName>
    </alternativeName>
    <alternativeName>
        <fullName evidence="5">Chaperonin 10</fullName>
    </alternativeName>
</protein>
<evidence type="ECO:0000256" key="6">
    <source>
        <dbReference type="RuleBase" id="RU003479"/>
    </source>
</evidence>
<dbReference type="FunFam" id="2.30.33.40:FF:000002">
    <property type="entry name" value="10 kDa chaperonin, mitochondrial"/>
    <property type="match status" value="1"/>
</dbReference>
<dbReference type="GO" id="GO:0044183">
    <property type="term" value="F:protein folding chaperone"/>
    <property type="evidence" value="ECO:0007669"/>
    <property type="project" value="InterPro"/>
</dbReference>
<dbReference type="Proteomes" id="UP000281553">
    <property type="component" value="Unassembled WGS sequence"/>
</dbReference>
<keyword evidence="8" id="KW-1185">Reference proteome</keyword>
<dbReference type="GO" id="GO:0005524">
    <property type="term" value="F:ATP binding"/>
    <property type="evidence" value="ECO:0007669"/>
    <property type="project" value="InterPro"/>
</dbReference>
<dbReference type="SMART" id="SM00883">
    <property type="entry name" value="Cpn10"/>
    <property type="match status" value="1"/>
</dbReference>
<dbReference type="HAMAP" id="MF_00580">
    <property type="entry name" value="CH10"/>
    <property type="match status" value="1"/>
</dbReference>
<dbReference type="GO" id="GO:0005759">
    <property type="term" value="C:mitochondrial matrix"/>
    <property type="evidence" value="ECO:0007669"/>
    <property type="project" value="TreeGrafter"/>
</dbReference>
<dbReference type="GO" id="GO:0046872">
    <property type="term" value="F:metal ion binding"/>
    <property type="evidence" value="ECO:0007669"/>
    <property type="project" value="TreeGrafter"/>
</dbReference>
<dbReference type="InterPro" id="IPR011032">
    <property type="entry name" value="GroES-like_sf"/>
</dbReference>
<gene>
    <name evidence="7" type="ORF">DILT_LOCUS2829</name>
</gene>
<sequence>MDEERETAVEASKIYYHPKAAKFVKNFIPLFDRVLVQRFEAEVTTKGGIMIPDKAKGKVLEAKVVAAGPGHVNEQGKTVPLCVKVGDKVYLPEYGGTKVVFEDQEFFLFRESDILGKFKN</sequence>
<dbReference type="InterPro" id="IPR018369">
    <property type="entry name" value="Chaprnonin_Cpn10_CS"/>
</dbReference>
<evidence type="ECO:0000313" key="8">
    <source>
        <dbReference type="Proteomes" id="UP000281553"/>
    </source>
</evidence>
<dbReference type="EMBL" id="UYRU01042694">
    <property type="protein sequence ID" value="VDK77207.1"/>
    <property type="molecule type" value="Genomic_DNA"/>
</dbReference>
<comment type="similarity">
    <text evidence="1 6">Belongs to the GroES chaperonin family.</text>
</comment>